<accession>A0A084UA76</accession>
<dbReference type="GO" id="GO:0004719">
    <property type="term" value="F:protein-L-isoaspartate (D-aspartate) O-methyltransferase activity"/>
    <property type="evidence" value="ECO:0007669"/>
    <property type="project" value="InterPro"/>
</dbReference>
<dbReference type="Gene3D" id="3.40.50.150">
    <property type="entry name" value="Vaccinia Virus protein VP39"/>
    <property type="match status" value="1"/>
</dbReference>
<dbReference type="RefSeq" id="WP_036480126.1">
    <property type="nucleotide sequence ID" value="NZ_JMQM01000001.1"/>
</dbReference>
<keyword evidence="4" id="KW-0808">Transferase</keyword>
<dbReference type="STRING" id="472175.EL18_00884"/>
<keyword evidence="5" id="KW-1185">Reference proteome</keyword>
<dbReference type="PANTHER" id="PTHR11579">
    <property type="entry name" value="PROTEIN-L-ISOASPARTATE O-METHYLTRANSFERASE"/>
    <property type="match status" value="1"/>
</dbReference>
<evidence type="ECO:0000313" key="4">
    <source>
        <dbReference type="EMBL" id="KFB09862.1"/>
    </source>
</evidence>
<dbReference type="CDD" id="cd02440">
    <property type="entry name" value="AdoMet_MTases"/>
    <property type="match status" value="1"/>
</dbReference>
<keyword evidence="4" id="KW-0489">Methyltransferase</keyword>
<evidence type="ECO:0000256" key="2">
    <source>
        <dbReference type="ARBA" id="ARBA00013346"/>
    </source>
</evidence>
<reference evidence="4 5" key="1">
    <citation type="submission" date="2014-05" db="EMBL/GenBank/DDBJ databases">
        <title>Draft Genome Sequence of Nitratireductor basaltis Strain UMTGB225, A Marine Bacterium Isolated from Green Barrel Tunicate.</title>
        <authorList>
            <person name="Gan H.Y."/>
        </authorList>
    </citation>
    <scope>NUCLEOTIDE SEQUENCE [LARGE SCALE GENOMIC DNA]</scope>
    <source>
        <strain evidence="4 5">UMTGB225</strain>
    </source>
</reference>
<dbReference type="AlphaFoldDB" id="A0A084UA76"/>
<dbReference type="PATRIC" id="fig|472175.3.peg.895"/>
<dbReference type="PANTHER" id="PTHR11579:SF18">
    <property type="entry name" value="PROTEIN-L-ISOASPARTATE O-METHYLTRANSFERASE"/>
    <property type="match status" value="1"/>
</dbReference>
<dbReference type="InterPro" id="IPR029063">
    <property type="entry name" value="SAM-dependent_MTases_sf"/>
</dbReference>
<evidence type="ECO:0000313" key="5">
    <source>
        <dbReference type="Proteomes" id="UP000053675"/>
    </source>
</evidence>
<dbReference type="Pfam" id="PF01135">
    <property type="entry name" value="PCMT"/>
    <property type="match status" value="1"/>
</dbReference>
<protein>
    <recommendedName>
        <fullName evidence="2">Protein-L-isoaspartate O-methyltransferase</fullName>
    </recommendedName>
    <alternativeName>
        <fullName evidence="3">Protein L-isoaspartyl methyltransferase</fullName>
    </alternativeName>
</protein>
<sequence length="224" mass="23798">MSVDFSKQRENMIEGQLRTQDVTNVRLIDAVRAIPREEFVPGRRKALSYIDEDLEVAAASGGQPARFLMQPAQFGKLVQLADVKSSDFVLDVGCATGYSTAVLSKIASFVVAVECDEALAEGAASTLAELDCVNVTVVTGALEKGHAKEAPYDVIFVGGAVEEVPQALLDQLGEGGRLVAVVGHGNAARAHLYLKEDGIVSSRAVFNSAVEALPGFQREVGFVF</sequence>
<dbReference type="InterPro" id="IPR000682">
    <property type="entry name" value="PCMT"/>
</dbReference>
<dbReference type="OrthoDB" id="9798496at2"/>
<comment type="similarity">
    <text evidence="1">Belongs to the methyltransferase superfamily. L-isoaspartyl/D-aspartyl protein methyltransferase family.</text>
</comment>
<organism evidence="4 5">
    <name type="scientific">Nitratireductor basaltis</name>
    <dbReference type="NCBI Taxonomy" id="472175"/>
    <lineage>
        <taxon>Bacteria</taxon>
        <taxon>Pseudomonadati</taxon>
        <taxon>Pseudomonadota</taxon>
        <taxon>Alphaproteobacteria</taxon>
        <taxon>Hyphomicrobiales</taxon>
        <taxon>Phyllobacteriaceae</taxon>
        <taxon>Nitratireductor</taxon>
    </lineage>
</organism>
<dbReference type="GO" id="GO:0032259">
    <property type="term" value="P:methylation"/>
    <property type="evidence" value="ECO:0007669"/>
    <property type="project" value="UniProtKB-KW"/>
</dbReference>
<evidence type="ECO:0000256" key="3">
    <source>
        <dbReference type="ARBA" id="ARBA00030757"/>
    </source>
</evidence>
<evidence type="ECO:0000256" key="1">
    <source>
        <dbReference type="ARBA" id="ARBA00005369"/>
    </source>
</evidence>
<dbReference type="EMBL" id="JMQM01000001">
    <property type="protein sequence ID" value="KFB09862.1"/>
    <property type="molecule type" value="Genomic_DNA"/>
</dbReference>
<dbReference type="SUPFAM" id="SSF53335">
    <property type="entry name" value="S-adenosyl-L-methionine-dependent methyltransferases"/>
    <property type="match status" value="1"/>
</dbReference>
<dbReference type="Proteomes" id="UP000053675">
    <property type="component" value="Unassembled WGS sequence"/>
</dbReference>
<comment type="caution">
    <text evidence="4">The sequence shown here is derived from an EMBL/GenBank/DDBJ whole genome shotgun (WGS) entry which is preliminary data.</text>
</comment>
<gene>
    <name evidence="4" type="ORF">EL18_00884</name>
</gene>
<proteinExistence type="inferred from homology"/>
<name>A0A084UA76_9HYPH</name>
<dbReference type="eggNOG" id="COG2518">
    <property type="taxonomic scope" value="Bacteria"/>
</dbReference>
<dbReference type="GO" id="GO:0005737">
    <property type="term" value="C:cytoplasm"/>
    <property type="evidence" value="ECO:0007669"/>
    <property type="project" value="TreeGrafter"/>
</dbReference>